<sequence length="53" mass="5934">MRCGKSFSQISQQVLQKEGMYRLSEVHALEKKSAAVDEVVNFRETFEATGVVA</sequence>
<reference evidence="1 3" key="2">
    <citation type="journal article" date="2018" name="Plant J.">
        <title>The Physcomitrella patens chromosome-scale assembly reveals moss genome structure and evolution.</title>
        <authorList>
            <person name="Lang D."/>
            <person name="Ullrich K.K."/>
            <person name="Murat F."/>
            <person name="Fuchs J."/>
            <person name="Jenkins J."/>
            <person name="Haas F.B."/>
            <person name="Piednoel M."/>
            <person name="Gundlach H."/>
            <person name="Van Bel M."/>
            <person name="Meyberg R."/>
            <person name="Vives C."/>
            <person name="Morata J."/>
            <person name="Symeonidi A."/>
            <person name="Hiss M."/>
            <person name="Muchero W."/>
            <person name="Kamisugi Y."/>
            <person name="Saleh O."/>
            <person name="Blanc G."/>
            <person name="Decker E.L."/>
            <person name="van Gessel N."/>
            <person name="Grimwood J."/>
            <person name="Hayes R.D."/>
            <person name="Graham S.W."/>
            <person name="Gunter L.E."/>
            <person name="McDaniel S.F."/>
            <person name="Hoernstein S.N.W."/>
            <person name="Larsson A."/>
            <person name="Li F.W."/>
            <person name="Perroud P.F."/>
            <person name="Phillips J."/>
            <person name="Ranjan P."/>
            <person name="Rokshar D.S."/>
            <person name="Rothfels C.J."/>
            <person name="Schneider L."/>
            <person name="Shu S."/>
            <person name="Stevenson D.W."/>
            <person name="Thummler F."/>
            <person name="Tillich M."/>
            <person name="Villarreal Aguilar J.C."/>
            <person name="Widiez T."/>
            <person name="Wong G.K."/>
            <person name="Wymore A."/>
            <person name="Zhang Y."/>
            <person name="Zimmer A.D."/>
            <person name="Quatrano R.S."/>
            <person name="Mayer K.F.X."/>
            <person name="Goodstein D."/>
            <person name="Casacuberta J.M."/>
            <person name="Vandepoele K."/>
            <person name="Reski R."/>
            <person name="Cuming A.C."/>
            <person name="Tuskan G.A."/>
            <person name="Maumus F."/>
            <person name="Salse J."/>
            <person name="Schmutz J."/>
            <person name="Rensing S.A."/>
        </authorList>
    </citation>
    <scope>NUCLEOTIDE SEQUENCE [LARGE SCALE GENOMIC DNA]</scope>
    <source>
        <strain evidence="2 3">cv. Gransden 2004</strain>
    </source>
</reference>
<evidence type="ECO:0000313" key="3">
    <source>
        <dbReference type="Proteomes" id="UP000006727"/>
    </source>
</evidence>
<dbReference type="EMBL" id="ABEU02000016">
    <property type="protein sequence ID" value="PNR38178.1"/>
    <property type="molecule type" value="Genomic_DNA"/>
</dbReference>
<proteinExistence type="predicted"/>
<dbReference type="Gramene" id="Pp3c16_20840V3.1">
    <property type="protein sequence ID" value="Pp3c16_20840V3.1"/>
    <property type="gene ID" value="Pp3c16_20840"/>
</dbReference>
<reference evidence="1 3" key="1">
    <citation type="journal article" date="2008" name="Science">
        <title>The Physcomitrella genome reveals evolutionary insights into the conquest of land by plants.</title>
        <authorList>
            <person name="Rensing S."/>
            <person name="Lang D."/>
            <person name="Zimmer A."/>
            <person name="Terry A."/>
            <person name="Salamov A."/>
            <person name="Shapiro H."/>
            <person name="Nishiyama T."/>
            <person name="Perroud P.-F."/>
            <person name="Lindquist E."/>
            <person name="Kamisugi Y."/>
            <person name="Tanahashi T."/>
            <person name="Sakakibara K."/>
            <person name="Fujita T."/>
            <person name="Oishi K."/>
            <person name="Shin-I T."/>
            <person name="Kuroki Y."/>
            <person name="Toyoda A."/>
            <person name="Suzuki Y."/>
            <person name="Hashimoto A."/>
            <person name="Yamaguchi K."/>
            <person name="Sugano A."/>
            <person name="Kohara Y."/>
            <person name="Fujiyama A."/>
            <person name="Anterola A."/>
            <person name="Aoki S."/>
            <person name="Ashton N."/>
            <person name="Barbazuk W.B."/>
            <person name="Barker E."/>
            <person name="Bennetzen J."/>
            <person name="Bezanilla M."/>
            <person name="Blankenship R."/>
            <person name="Cho S.H."/>
            <person name="Dutcher S."/>
            <person name="Estelle M."/>
            <person name="Fawcett J.A."/>
            <person name="Gundlach H."/>
            <person name="Hanada K."/>
            <person name="Heyl A."/>
            <person name="Hicks K.A."/>
            <person name="Hugh J."/>
            <person name="Lohr M."/>
            <person name="Mayer K."/>
            <person name="Melkozernov A."/>
            <person name="Murata T."/>
            <person name="Nelson D."/>
            <person name="Pils B."/>
            <person name="Prigge M."/>
            <person name="Reiss B."/>
            <person name="Renner T."/>
            <person name="Rombauts S."/>
            <person name="Rushton P."/>
            <person name="Sanderfoot A."/>
            <person name="Schween G."/>
            <person name="Shiu S.-H."/>
            <person name="Stueber K."/>
            <person name="Theodoulou F.L."/>
            <person name="Tu H."/>
            <person name="Van de Peer Y."/>
            <person name="Verrier P.J."/>
            <person name="Waters E."/>
            <person name="Wood A."/>
            <person name="Yang L."/>
            <person name="Cove D."/>
            <person name="Cuming A."/>
            <person name="Hasebe M."/>
            <person name="Lucas S."/>
            <person name="Mishler D.B."/>
            <person name="Reski R."/>
            <person name="Grigoriev I."/>
            <person name="Quatrano R.S."/>
            <person name="Boore J.L."/>
        </authorList>
    </citation>
    <scope>NUCLEOTIDE SEQUENCE [LARGE SCALE GENOMIC DNA]</scope>
    <source>
        <strain evidence="2 3">cv. Gransden 2004</strain>
    </source>
</reference>
<dbReference type="InParanoid" id="A0A2K1J9H4"/>
<keyword evidence="3" id="KW-1185">Reference proteome</keyword>
<dbReference type="Proteomes" id="UP000006727">
    <property type="component" value="Chromosome 16"/>
</dbReference>
<protein>
    <submittedName>
        <fullName evidence="1 2">Uncharacterized protein</fullName>
    </submittedName>
</protein>
<dbReference type="AlphaFoldDB" id="A0A2K1J9H4"/>
<evidence type="ECO:0000313" key="2">
    <source>
        <dbReference type="EnsemblPlants" id="Pp3c16_20840V3.1"/>
    </source>
</evidence>
<accession>A0A2K1J9H4</accession>
<reference evidence="2" key="3">
    <citation type="submission" date="2020-12" db="UniProtKB">
        <authorList>
            <consortium name="EnsemblPlants"/>
        </authorList>
    </citation>
    <scope>IDENTIFICATION</scope>
</reference>
<dbReference type="EnsemblPlants" id="Pp3c16_20840V3.1">
    <property type="protein sequence ID" value="Pp3c16_20840V3.1"/>
    <property type="gene ID" value="Pp3c16_20840"/>
</dbReference>
<organism evidence="1">
    <name type="scientific">Physcomitrium patens</name>
    <name type="common">Spreading-leaved earth moss</name>
    <name type="synonym">Physcomitrella patens</name>
    <dbReference type="NCBI Taxonomy" id="3218"/>
    <lineage>
        <taxon>Eukaryota</taxon>
        <taxon>Viridiplantae</taxon>
        <taxon>Streptophyta</taxon>
        <taxon>Embryophyta</taxon>
        <taxon>Bryophyta</taxon>
        <taxon>Bryophytina</taxon>
        <taxon>Bryopsida</taxon>
        <taxon>Funariidae</taxon>
        <taxon>Funariales</taxon>
        <taxon>Funariaceae</taxon>
        <taxon>Physcomitrium</taxon>
    </lineage>
</organism>
<name>A0A2K1J9H4_PHYPA</name>
<gene>
    <name evidence="1" type="ORF">PHYPA_021289</name>
</gene>
<evidence type="ECO:0000313" key="1">
    <source>
        <dbReference type="EMBL" id="PNR38178.1"/>
    </source>
</evidence>